<keyword evidence="7" id="KW-0663">Pyridoxal phosphate</keyword>
<evidence type="ECO:0000259" key="12">
    <source>
        <dbReference type="PROSITE" id="PS52004"/>
    </source>
</evidence>
<evidence type="ECO:0000313" key="13">
    <source>
        <dbReference type="EMBL" id="RDI97056.1"/>
    </source>
</evidence>
<dbReference type="SUPFAM" id="SSF55048">
    <property type="entry name" value="Probable ACP-binding domain of malonyl-CoA ACP transacylase"/>
    <property type="match status" value="1"/>
</dbReference>
<dbReference type="InterPro" id="IPR016036">
    <property type="entry name" value="Malonyl_transacylase_ACP-bd"/>
</dbReference>
<dbReference type="Pfam" id="PF16197">
    <property type="entry name" value="KAsynt_C_assoc"/>
    <property type="match status" value="1"/>
</dbReference>
<keyword evidence="9" id="KW-0511">Multifunctional enzyme</keyword>
<dbReference type="InterPro" id="IPR010071">
    <property type="entry name" value="AA_adenyl_dom"/>
</dbReference>
<dbReference type="InterPro" id="IPR018201">
    <property type="entry name" value="Ketoacyl_synth_AS"/>
</dbReference>
<dbReference type="GO" id="GO:0044550">
    <property type="term" value="P:secondary metabolite biosynthetic process"/>
    <property type="evidence" value="ECO:0007669"/>
    <property type="project" value="UniProtKB-ARBA"/>
</dbReference>
<dbReference type="InterPro" id="IPR050091">
    <property type="entry name" value="PKS_NRPS_Biosynth_Enz"/>
</dbReference>
<dbReference type="PROSITE" id="PS00606">
    <property type="entry name" value="KS3_1"/>
    <property type="match status" value="1"/>
</dbReference>
<evidence type="ECO:0000259" key="11">
    <source>
        <dbReference type="PROSITE" id="PS50075"/>
    </source>
</evidence>
<gene>
    <name evidence="13" type="ORF">DVT68_18375</name>
</gene>
<dbReference type="FunFam" id="3.40.50.12780:FF:000012">
    <property type="entry name" value="Non-ribosomal peptide synthetase"/>
    <property type="match status" value="1"/>
</dbReference>
<feature type="domain" description="Carrier" evidence="11">
    <location>
        <begin position="708"/>
        <end position="783"/>
    </location>
</feature>
<dbReference type="NCBIfam" id="TIGR01733">
    <property type="entry name" value="AA-adenyl-dom"/>
    <property type="match status" value="1"/>
</dbReference>
<evidence type="ECO:0000256" key="4">
    <source>
        <dbReference type="ARBA" id="ARBA00022553"/>
    </source>
</evidence>
<dbReference type="CDD" id="cd12117">
    <property type="entry name" value="A_NRPS_Srf_like"/>
    <property type="match status" value="1"/>
</dbReference>
<dbReference type="SMART" id="SM00825">
    <property type="entry name" value="PKS_KS"/>
    <property type="match status" value="1"/>
</dbReference>
<dbReference type="PROSITE" id="PS00600">
    <property type="entry name" value="AA_TRANSFER_CLASS_3"/>
    <property type="match status" value="1"/>
</dbReference>
<dbReference type="InterPro" id="IPR000873">
    <property type="entry name" value="AMP-dep_synth/lig_dom"/>
</dbReference>
<keyword evidence="3" id="KW-0596">Phosphopantetheine</keyword>
<dbReference type="InterPro" id="IPR001227">
    <property type="entry name" value="Ac_transferase_dom_sf"/>
</dbReference>
<dbReference type="Pfam" id="PF00202">
    <property type="entry name" value="Aminotran_3"/>
    <property type="match status" value="1"/>
</dbReference>
<feature type="region of interest" description="Disordered" evidence="10">
    <location>
        <begin position="1"/>
        <end position="21"/>
    </location>
</feature>
<dbReference type="Proteomes" id="UP000254711">
    <property type="component" value="Unassembled WGS sequence"/>
</dbReference>
<dbReference type="InterPro" id="IPR045851">
    <property type="entry name" value="AMP-bd_C_sf"/>
</dbReference>
<dbReference type="Gene3D" id="3.40.640.10">
    <property type="entry name" value="Type I PLP-dependent aspartate aminotransferase-like (Major domain)"/>
    <property type="match status" value="1"/>
</dbReference>
<dbReference type="PANTHER" id="PTHR43775:SF51">
    <property type="entry name" value="INACTIVE PHENOLPHTHIOCEROL SYNTHESIS POLYKETIDE SYNTHASE TYPE I PKS1-RELATED"/>
    <property type="match status" value="1"/>
</dbReference>
<keyword evidence="8" id="KW-0443">Lipid metabolism</keyword>
<dbReference type="PANTHER" id="PTHR43775">
    <property type="entry name" value="FATTY ACID SYNTHASE"/>
    <property type="match status" value="1"/>
</dbReference>
<evidence type="ECO:0000256" key="10">
    <source>
        <dbReference type="SAM" id="MobiDB-lite"/>
    </source>
</evidence>
<dbReference type="GO" id="GO:0008483">
    <property type="term" value="F:transaminase activity"/>
    <property type="evidence" value="ECO:0007669"/>
    <property type="project" value="InterPro"/>
</dbReference>
<feature type="domain" description="Carrier" evidence="11">
    <location>
        <begin position="1713"/>
        <end position="1791"/>
    </location>
</feature>
<dbReference type="InterPro" id="IPR049704">
    <property type="entry name" value="Aminotrans_3_PPA_site"/>
</dbReference>
<dbReference type="PROSITE" id="PS50075">
    <property type="entry name" value="CARRIER"/>
    <property type="match status" value="2"/>
</dbReference>
<dbReference type="Gene3D" id="1.10.1200.10">
    <property type="entry name" value="ACP-like"/>
    <property type="match status" value="2"/>
</dbReference>
<dbReference type="Gene3D" id="3.30.300.30">
    <property type="match status" value="1"/>
</dbReference>
<name>A0A370K312_9GAMM</name>
<dbReference type="Gene3D" id="2.30.38.10">
    <property type="entry name" value="Luciferase, Domain 3"/>
    <property type="match status" value="1"/>
</dbReference>
<dbReference type="Gene3D" id="3.30.70.3290">
    <property type="match status" value="1"/>
</dbReference>
<comment type="pathway">
    <text evidence="2">Lipid metabolism; fatty acid biosynthesis.</text>
</comment>
<keyword evidence="14" id="KW-1185">Reference proteome</keyword>
<dbReference type="SUPFAM" id="SSF52151">
    <property type="entry name" value="FabD/lysophospholipase-like"/>
    <property type="match status" value="1"/>
</dbReference>
<organism evidence="13 14">
    <name type="scientific">Dyella solisilvae</name>
    <dbReference type="NCBI Taxonomy" id="1920168"/>
    <lineage>
        <taxon>Bacteria</taxon>
        <taxon>Pseudomonadati</taxon>
        <taxon>Pseudomonadota</taxon>
        <taxon>Gammaproteobacteria</taxon>
        <taxon>Lysobacterales</taxon>
        <taxon>Rhodanobacteraceae</taxon>
        <taxon>Dyella</taxon>
    </lineage>
</organism>
<dbReference type="RefSeq" id="WP_114826670.1">
    <property type="nucleotide sequence ID" value="NZ_QQSY01000007.1"/>
</dbReference>
<dbReference type="GO" id="GO:0030170">
    <property type="term" value="F:pyridoxal phosphate binding"/>
    <property type="evidence" value="ECO:0007669"/>
    <property type="project" value="InterPro"/>
</dbReference>
<dbReference type="Pfam" id="PF00501">
    <property type="entry name" value="AMP-binding"/>
    <property type="match status" value="1"/>
</dbReference>
<dbReference type="InterPro" id="IPR036736">
    <property type="entry name" value="ACP-like_sf"/>
</dbReference>
<comment type="cofactor">
    <cofactor evidence="1">
        <name>pyridoxal 5'-phosphate</name>
        <dbReference type="ChEBI" id="CHEBI:597326"/>
    </cofactor>
</comment>
<evidence type="ECO:0000256" key="2">
    <source>
        <dbReference type="ARBA" id="ARBA00005194"/>
    </source>
</evidence>
<evidence type="ECO:0000256" key="3">
    <source>
        <dbReference type="ARBA" id="ARBA00022450"/>
    </source>
</evidence>
<dbReference type="EMBL" id="QQSY01000007">
    <property type="protein sequence ID" value="RDI97056.1"/>
    <property type="molecule type" value="Genomic_DNA"/>
</dbReference>
<dbReference type="InterPro" id="IPR032821">
    <property type="entry name" value="PKS_assoc"/>
</dbReference>
<dbReference type="InterPro" id="IPR014030">
    <property type="entry name" value="Ketoacyl_synth_N"/>
</dbReference>
<feature type="domain" description="Ketosynthase family 3 (KS3)" evidence="12">
    <location>
        <begin position="801"/>
        <end position="1227"/>
    </location>
</feature>
<dbReference type="InterPro" id="IPR016035">
    <property type="entry name" value="Acyl_Trfase/lysoPLipase"/>
</dbReference>
<dbReference type="Gene3D" id="3.90.1150.10">
    <property type="entry name" value="Aspartate Aminotransferase, domain 1"/>
    <property type="match status" value="1"/>
</dbReference>
<dbReference type="Gene3D" id="3.40.47.10">
    <property type="match status" value="1"/>
</dbReference>
<sequence length="2416" mass="257718">MTPNRTDNRNPAPASTGLFDVLPRGPGIAQDGWSTATHVLTVAASAADPVLLCAALALTEARLTGAEQVAATLLEGNATRQVQLPAPADASRDEWLSGLVALFADAAPAQGEAAWCVSDTPATPCPQAFSAWRLDTSTAQLHVGHRLPFDEAGAALFARCASRALAGLLENGDRPLSSVGVIDDAERAQLLHAWNDTNVPRHDGDTVHSLFAAMARRHPARIAVAADGATLRYDELDGRADRIAAGLIERGVKPGDTVGLLLERSAEAIAAILGILKAGAAYLPLDASHPVERLAFTLNDARAVLIVAPPQAVALPGVDAPMLALASIEASTPPPALPALDGDALAYVMYTSGSTGTPKGAQIMHRSIIRLVREVEYVTFGDAPRVLHAAPLGFDASTLEIWGALLNGGCCIIHEERIPTGCGLAKTIRRHDARIAWLTAALFNAIIDDDASRLEGLRQLLIGGEALSVAHVRKAYAALPEVVIINGYGPTECTTFSATYRIPRALDAQARSIPIGQPIPNTTLHVLNARGEHVPVGVAGELYIGGAGLARGYLGQPDLTAERFVPDPFGAPGDRLYRTGDLVRWLPEGVVEFIGRTDHQVKIRGFRIELGEIEAALQRIPGVRAGAVLAREDQPGQKRLVAYYVADDATLTARQMREQLARALPEFMVPAIYLRLDAFPVTANGKLDRRALPAPDGRRPELAEAYQPASGPLEQKLCELFADMLGLDQVGRLDNFFELGGHSLLAVRTVARIHADLSQAPTIPAFFGDPTPAALAALIEGRGARTALSTRIASGRHDDHGEPVAIVAMAGRFPGANDIEAFWDNLCAGRESITYFSQDQLDPAVPTADRDDPAYVAARGVIDGVELFDAGFFGMSPREAELTDPQQRLFLELCWECMERGGYVPDAHKAPVGVFGGMHNATYFQRHLSTRPDLIDKLGAFQVMLANEKDYLTTRVAHKLNLTGPAISMNTACSTSLVAICQATAALRAGQCDMALAGGVSVACPPRSGYLSQEGSMLSPDGHTRTFDAQAQGTVFSDGAAVLLLKRLSDAERDGDPIHAVIRGIAINNDGGIKASFTAPSSAGQAAVITMALTDAGVDARSISYIEAHGTATPLGDPIEIEGLTAAFRQGSDERGFCAIGSVKSNMGHLVMAAGATGVIKTALSLRERTLPPTLHYQSPNPKLDLAATPFVVNDALRPWNAGATPLRAGVSSFGVGGTNAHVILEEAPARTPSDAAEGPQLLLLSARSADAVAAAATRLGQHLSNLPGQNLADVAYTLIRGRKTFGQRLHVVASTGAQAAERLATLAPGNAKAASQRAPEVVFLFPGQGSQYAGMGRALYASEPAFRVAIDQCTNLLREELGFELRERLFADDADALRETSLTQPATFAIEYAMAQLWMSMGIRPAAMIGHSVGEFVAAAVAGTMHLCEALRLVARRGRLMQALPAGAMLSVRMDAAQLAARLPDHLQLAAENSPNACVVSGESAAIDAFRLALEGDGVACRMLQTSHAFHSAMMDPVLSPFREEVERITLFKPTLPIISTLTGQALGDDEATSVDYWTRHLRGTVRFSRALLDQLDQPQRLFLEVGPRTALSTLARQHPQSRGRTIIASLADSPDNERASWLDAVGQLWCAGAPMELSSLDRRQHRRRVELPSYPFERKRHWIEPAVQAAAPAPAVPAVPDNVIPLFNPPTAPVSESLMDANLPGTNAGSARTARLLAQLTELFEDVSGSELQGVDPTAGFVELGLDSLALTQVALQLQKTFALKITFRELMESFPSFERLAMHIDQLLPPDTAAPATPAPVAAAAAAVAPSIAAVAMPGIQAGASGNVMQDVIQQQMLIMQQQLALLAAAASGAPVQVATPVQAVAAPQPVAAPVVATAQPTPAAAPAQDEEAALAHTTYDVKKAFGAIARIHSTTTDLTERQRARLDAFMRRYIDRTRASKEYTQRHRAHLADPRVVNGFRPLLKEMIYQIVVNRSKGSKVWDLDGNEYIDALNGFGMNLFGWQPEFVLDAVRRQLDAGYEIGPQHPLAGEVAEQVCELTGFDRAALCNTGSEAVMGTIRIARTVTGRDTLVIFTGSYHGIFDEVIVRGTRKLRSVPAAPGILRNTSENVLVLDYGTPESLQIIRERAASIAAVLVEPVQSRRPDFQPRDFLKELRAITADAGALLIFDEVVTGFRSHPRGAQAVLGIDADLASYGKVVGGGYPIGVIAGKRRYMDALDGGGWQYGDASIPTVGVTYFAGTFVRHPLALAAAHAVLSHLKANGAALQERLNARTGLLMDELNAFCASVGAPIQLVHFASVWKTTFSEDHPLQDLLFAMMRSRGIHVLDNFPCFFTTAHSEQDFVAIAKAFKESVLELQEAEFLPRHKNVEALAFDATRPPVAGARLGKDHDGNPAWFVPNPDVPGKYMRVNA</sequence>
<reference evidence="13 14" key="1">
    <citation type="submission" date="2018-07" db="EMBL/GenBank/DDBJ databases">
        <title>Dyella solisilvae sp. nov., isolated from the pine and broad-leaved mixed forest soil.</title>
        <authorList>
            <person name="Gao Z."/>
            <person name="Qiu L."/>
        </authorList>
    </citation>
    <scope>NUCLEOTIDE SEQUENCE [LARGE SCALE GENOMIC DNA]</scope>
    <source>
        <strain evidence="13 14">DHG54</strain>
    </source>
</reference>
<evidence type="ECO:0000256" key="9">
    <source>
        <dbReference type="ARBA" id="ARBA00023268"/>
    </source>
</evidence>
<proteinExistence type="predicted"/>
<dbReference type="Pfam" id="PF02801">
    <property type="entry name" value="Ketoacyl-synt_C"/>
    <property type="match status" value="1"/>
</dbReference>
<dbReference type="FunFam" id="3.40.50.980:FF:000001">
    <property type="entry name" value="Non-ribosomal peptide synthetase"/>
    <property type="match status" value="1"/>
</dbReference>
<accession>A0A370K312</accession>
<dbReference type="InterPro" id="IPR006162">
    <property type="entry name" value="Ppantetheine_attach_site"/>
</dbReference>
<dbReference type="Pfam" id="PF00698">
    <property type="entry name" value="Acyl_transf_1"/>
    <property type="match status" value="1"/>
</dbReference>
<dbReference type="GO" id="GO:0004315">
    <property type="term" value="F:3-oxoacyl-[acyl-carrier-protein] synthase activity"/>
    <property type="evidence" value="ECO:0007669"/>
    <property type="project" value="InterPro"/>
</dbReference>
<dbReference type="SMART" id="SM00823">
    <property type="entry name" value="PKS_PP"/>
    <property type="match status" value="2"/>
</dbReference>
<dbReference type="Pfam" id="PF13193">
    <property type="entry name" value="AMP-binding_C"/>
    <property type="match status" value="1"/>
</dbReference>
<dbReference type="FunFam" id="2.30.38.10:FF:000001">
    <property type="entry name" value="Non-ribosomal peptide synthetase PvdI"/>
    <property type="match status" value="1"/>
</dbReference>
<evidence type="ECO:0000256" key="7">
    <source>
        <dbReference type="ARBA" id="ARBA00022898"/>
    </source>
</evidence>
<dbReference type="InterPro" id="IPR009081">
    <property type="entry name" value="PP-bd_ACP"/>
</dbReference>
<dbReference type="InterPro" id="IPR015421">
    <property type="entry name" value="PyrdxlP-dep_Trfase_major"/>
</dbReference>
<dbReference type="InterPro" id="IPR014031">
    <property type="entry name" value="Ketoacyl_synth_C"/>
</dbReference>
<dbReference type="Pfam" id="PF00550">
    <property type="entry name" value="PP-binding"/>
    <property type="match status" value="2"/>
</dbReference>
<dbReference type="GO" id="GO:0004312">
    <property type="term" value="F:fatty acid synthase activity"/>
    <property type="evidence" value="ECO:0007669"/>
    <property type="project" value="TreeGrafter"/>
</dbReference>
<evidence type="ECO:0000256" key="6">
    <source>
        <dbReference type="ARBA" id="ARBA00022832"/>
    </source>
</evidence>
<dbReference type="OrthoDB" id="9030879at2"/>
<dbReference type="SMART" id="SM00827">
    <property type="entry name" value="PKS_AT"/>
    <property type="match status" value="1"/>
</dbReference>
<dbReference type="InterPro" id="IPR005814">
    <property type="entry name" value="Aminotrans_3"/>
</dbReference>
<dbReference type="InterPro" id="IPR020845">
    <property type="entry name" value="AMP-binding_CS"/>
</dbReference>
<dbReference type="InterPro" id="IPR014043">
    <property type="entry name" value="Acyl_transferase_dom"/>
</dbReference>
<dbReference type="PROSITE" id="PS00012">
    <property type="entry name" value="PHOSPHOPANTETHEINE"/>
    <property type="match status" value="1"/>
</dbReference>
<dbReference type="InterPro" id="IPR020806">
    <property type="entry name" value="PKS_PP-bd"/>
</dbReference>
<dbReference type="Gene3D" id="3.40.366.10">
    <property type="entry name" value="Malonyl-Coenzyme A Acyl Carrier Protein, domain 2"/>
    <property type="match status" value="1"/>
</dbReference>
<dbReference type="PROSITE" id="PS00455">
    <property type="entry name" value="AMP_BINDING"/>
    <property type="match status" value="1"/>
</dbReference>
<dbReference type="SUPFAM" id="SSF53901">
    <property type="entry name" value="Thiolase-like"/>
    <property type="match status" value="1"/>
</dbReference>
<dbReference type="PROSITE" id="PS52004">
    <property type="entry name" value="KS3_2"/>
    <property type="match status" value="1"/>
</dbReference>
<dbReference type="SUPFAM" id="SSF53383">
    <property type="entry name" value="PLP-dependent transferases"/>
    <property type="match status" value="1"/>
</dbReference>
<keyword evidence="5" id="KW-0808">Transferase</keyword>
<dbReference type="InterPro" id="IPR016039">
    <property type="entry name" value="Thiolase-like"/>
</dbReference>
<dbReference type="GO" id="GO:0043041">
    <property type="term" value="P:amino acid activation for nonribosomal peptide biosynthetic process"/>
    <property type="evidence" value="ECO:0007669"/>
    <property type="project" value="UniProtKB-ARBA"/>
</dbReference>
<dbReference type="InterPro" id="IPR015422">
    <property type="entry name" value="PyrdxlP-dep_Trfase_small"/>
</dbReference>
<dbReference type="GO" id="GO:0031177">
    <property type="term" value="F:phosphopantetheine binding"/>
    <property type="evidence" value="ECO:0007669"/>
    <property type="project" value="InterPro"/>
</dbReference>
<dbReference type="Gene3D" id="3.40.50.980">
    <property type="match status" value="2"/>
</dbReference>
<dbReference type="InterPro" id="IPR015424">
    <property type="entry name" value="PyrdxlP-dep_Trfase"/>
</dbReference>
<evidence type="ECO:0000313" key="14">
    <source>
        <dbReference type="Proteomes" id="UP000254711"/>
    </source>
</evidence>
<dbReference type="SUPFAM" id="SSF56801">
    <property type="entry name" value="Acetyl-CoA synthetase-like"/>
    <property type="match status" value="1"/>
</dbReference>
<dbReference type="SUPFAM" id="SSF47336">
    <property type="entry name" value="ACP-like"/>
    <property type="match status" value="2"/>
</dbReference>
<dbReference type="Pfam" id="PF00109">
    <property type="entry name" value="ketoacyl-synt"/>
    <property type="match status" value="1"/>
</dbReference>
<dbReference type="CDD" id="cd00833">
    <property type="entry name" value="PKS"/>
    <property type="match status" value="1"/>
</dbReference>
<dbReference type="GO" id="GO:0006633">
    <property type="term" value="P:fatty acid biosynthetic process"/>
    <property type="evidence" value="ECO:0007669"/>
    <property type="project" value="UniProtKB-UniPathway"/>
</dbReference>
<evidence type="ECO:0000256" key="5">
    <source>
        <dbReference type="ARBA" id="ARBA00022679"/>
    </source>
</evidence>
<evidence type="ECO:0000256" key="8">
    <source>
        <dbReference type="ARBA" id="ARBA00023098"/>
    </source>
</evidence>
<protein>
    <submittedName>
        <fullName evidence="13">Amino acid adenylation domain-containing protein</fullName>
    </submittedName>
</protein>
<dbReference type="UniPathway" id="UPA00094"/>
<evidence type="ECO:0000256" key="1">
    <source>
        <dbReference type="ARBA" id="ARBA00001933"/>
    </source>
</evidence>
<comment type="caution">
    <text evidence="13">The sequence shown here is derived from an EMBL/GenBank/DDBJ whole genome shotgun (WGS) entry which is preliminary data.</text>
</comment>
<keyword evidence="4" id="KW-0597">Phosphoprotein</keyword>
<dbReference type="Gene3D" id="3.30.559.30">
    <property type="entry name" value="Nonribosomal peptide synthetase, condensation domain"/>
    <property type="match status" value="1"/>
</dbReference>
<dbReference type="InterPro" id="IPR025110">
    <property type="entry name" value="AMP-bd_C"/>
</dbReference>
<dbReference type="InterPro" id="IPR020841">
    <property type="entry name" value="PKS_Beta-ketoAc_synthase_dom"/>
</dbReference>
<dbReference type="FunFam" id="3.30.300.30:FF:000010">
    <property type="entry name" value="Enterobactin synthetase component F"/>
    <property type="match status" value="1"/>
</dbReference>
<keyword evidence="6" id="KW-0276">Fatty acid metabolism</keyword>
<dbReference type="FunFam" id="3.40.47.10:FF:000042">
    <property type="entry name" value="Polyketide synthase Pks13"/>
    <property type="match status" value="1"/>
</dbReference>